<proteinExistence type="inferred from homology"/>
<dbReference type="AlphaFoldDB" id="A0A1H0WN74"/>
<evidence type="ECO:0000313" key="5">
    <source>
        <dbReference type="EMBL" id="SDP91716.1"/>
    </source>
</evidence>
<evidence type="ECO:0000256" key="2">
    <source>
        <dbReference type="ARBA" id="ARBA00029447"/>
    </source>
</evidence>
<keyword evidence="1 3" id="KW-0807">Transducer</keyword>
<dbReference type="GO" id="GO:0016020">
    <property type="term" value="C:membrane"/>
    <property type="evidence" value="ECO:0007669"/>
    <property type="project" value="InterPro"/>
</dbReference>
<accession>A0A1H0WN74</accession>
<dbReference type="InterPro" id="IPR004089">
    <property type="entry name" value="MCPsignal_dom"/>
</dbReference>
<comment type="similarity">
    <text evidence="2">Belongs to the methyl-accepting chemotaxis (MCP) protein family.</text>
</comment>
<dbReference type="InterPro" id="IPR004090">
    <property type="entry name" value="Chemotax_Me-accpt_rcpt"/>
</dbReference>
<keyword evidence="6" id="KW-1185">Reference proteome</keyword>
<dbReference type="GO" id="GO:0004888">
    <property type="term" value="F:transmembrane signaling receptor activity"/>
    <property type="evidence" value="ECO:0007669"/>
    <property type="project" value="InterPro"/>
</dbReference>
<dbReference type="PANTHER" id="PTHR32089:SF112">
    <property type="entry name" value="LYSOZYME-LIKE PROTEIN-RELATED"/>
    <property type="match status" value="1"/>
</dbReference>
<dbReference type="Proteomes" id="UP000199159">
    <property type="component" value="Unassembled WGS sequence"/>
</dbReference>
<dbReference type="SUPFAM" id="SSF58104">
    <property type="entry name" value="Methyl-accepting chemotaxis protein (MCP) signaling domain"/>
    <property type="match status" value="1"/>
</dbReference>
<evidence type="ECO:0000256" key="1">
    <source>
        <dbReference type="ARBA" id="ARBA00023224"/>
    </source>
</evidence>
<dbReference type="EMBL" id="FNJU01000012">
    <property type="protein sequence ID" value="SDP91716.1"/>
    <property type="molecule type" value="Genomic_DNA"/>
</dbReference>
<gene>
    <name evidence="5" type="ORF">SAMN05216565_11260</name>
</gene>
<dbReference type="GO" id="GO:0007165">
    <property type="term" value="P:signal transduction"/>
    <property type="evidence" value="ECO:0007669"/>
    <property type="project" value="UniProtKB-KW"/>
</dbReference>
<dbReference type="Pfam" id="PF00015">
    <property type="entry name" value="MCPsignal"/>
    <property type="match status" value="1"/>
</dbReference>
<sequence>MSNEAQGLKDIIKMIPLLKSAVPADLSVAICDTEKFIAYFPGENIDLNIKVGQKLNPEEPLSLAIAQNKSLKAQVPEHFYGFEFTGTAVPILGEKNRVIGGIAIQIRRQSELRAITKEIYRSLTLVNTQISTVTSASNSLVSLSQDLLTQSSQAEEKVKETDTVLALIKNIASMTNILGINASIEAARSGESGRGFNVVAKEIRKLSGETESSTQKVSEITGLIQKMTNQMGESISQISNVGHEQAAAMQQLASFVQEIEQLSKSLEELANQL</sequence>
<dbReference type="Gene3D" id="1.10.287.950">
    <property type="entry name" value="Methyl-accepting chemotaxis protein"/>
    <property type="match status" value="1"/>
</dbReference>
<dbReference type="PROSITE" id="PS50111">
    <property type="entry name" value="CHEMOTAXIS_TRANSDUC_2"/>
    <property type="match status" value="1"/>
</dbReference>
<dbReference type="PRINTS" id="PR00260">
    <property type="entry name" value="CHEMTRNSDUCR"/>
</dbReference>
<evidence type="ECO:0000259" key="4">
    <source>
        <dbReference type="PROSITE" id="PS50111"/>
    </source>
</evidence>
<evidence type="ECO:0000313" key="6">
    <source>
        <dbReference type="Proteomes" id="UP000199159"/>
    </source>
</evidence>
<protein>
    <submittedName>
        <fullName evidence="5">Methyl-accepting chemotaxis protein (MCP) signalling domain-containing protein</fullName>
    </submittedName>
</protein>
<dbReference type="RefSeq" id="WP_175490381.1">
    <property type="nucleotide sequence ID" value="NZ_FNJU01000012.1"/>
</dbReference>
<dbReference type="GO" id="GO:0006935">
    <property type="term" value="P:chemotaxis"/>
    <property type="evidence" value="ECO:0007669"/>
    <property type="project" value="InterPro"/>
</dbReference>
<dbReference type="SMART" id="SM00283">
    <property type="entry name" value="MA"/>
    <property type="match status" value="1"/>
</dbReference>
<feature type="domain" description="Methyl-accepting transducer" evidence="4">
    <location>
        <begin position="153"/>
        <end position="273"/>
    </location>
</feature>
<reference evidence="6" key="1">
    <citation type="submission" date="2016-10" db="EMBL/GenBank/DDBJ databases">
        <authorList>
            <person name="Varghese N."/>
            <person name="Submissions S."/>
        </authorList>
    </citation>
    <scope>NUCLEOTIDE SEQUENCE [LARGE SCALE GENOMIC DNA]</scope>
    <source>
        <strain evidence="6">IBRC-M10078</strain>
    </source>
</reference>
<dbReference type="STRING" id="930152.SAMN05216565_11260"/>
<organism evidence="5 6">
    <name type="scientific">Litchfieldia salsa</name>
    <dbReference type="NCBI Taxonomy" id="930152"/>
    <lineage>
        <taxon>Bacteria</taxon>
        <taxon>Bacillati</taxon>
        <taxon>Bacillota</taxon>
        <taxon>Bacilli</taxon>
        <taxon>Bacillales</taxon>
        <taxon>Bacillaceae</taxon>
        <taxon>Litchfieldia</taxon>
    </lineage>
</organism>
<evidence type="ECO:0000256" key="3">
    <source>
        <dbReference type="PROSITE-ProRule" id="PRU00284"/>
    </source>
</evidence>
<dbReference type="PANTHER" id="PTHR32089">
    <property type="entry name" value="METHYL-ACCEPTING CHEMOTAXIS PROTEIN MCPB"/>
    <property type="match status" value="1"/>
</dbReference>
<name>A0A1H0WN74_9BACI</name>